<comment type="caution">
    <text evidence="2">The sequence shown here is derived from an EMBL/GenBank/DDBJ whole genome shotgun (WGS) entry which is preliminary data.</text>
</comment>
<evidence type="ECO:0000256" key="1">
    <source>
        <dbReference type="SAM" id="MobiDB-lite"/>
    </source>
</evidence>
<keyword evidence="3" id="KW-1185">Reference proteome</keyword>
<feature type="region of interest" description="Disordered" evidence="1">
    <location>
        <begin position="122"/>
        <end position="159"/>
    </location>
</feature>
<dbReference type="Pfam" id="PF05593">
    <property type="entry name" value="RHS_repeat"/>
    <property type="match status" value="1"/>
</dbReference>
<protein>
    <submittedName>
        <fullName evidence="2">YD repeat-containing protein</fullName>
    </submittedName>
</protein>
<feature type="compositionally biased region" description="Basic and acidic residues" evidence="1">
    <location>
        <begin position="140"/>
        <end position="153"/>
    </location>
</feature>
<dbReference type="InterPro" id="IPR031325">
    <property type="entry name" value="RHS_repeat"/>
</dbReference>
<feature type="non-terminal residue" evidence="2">
    <location>
        <position position="159"/>
    </location>
</feature>
<organism evidence="2 3">
    <name type="scientific">Rheinheimera soli</name>
    <dbReference type="NCBI Taxonomy" id="443616"/>
    <lineage>
        <taxon>Bacteria</taxon>
        <taxon>Pseudomonadati</taxon>
        <taxon>Pseudomonadota</taxon>
        <taxon>Gammaproteobacteria</taxon>
        <taxon>Chromatiales</taxon>
        <taxon>Chromatiaceae</taxon>
        <taxon>Rheinheimera</taxon>
    </lineage>
</organism>
<dbReference type="Proteomes" id="UP001257909">
    <property type="component" value="Unassembled WGS sequence"/>
</dbReference>
<evidence type="ECO:0000313" key="2">
    <source>
        <dbReference type="EMBL" id="MDR7123162.1"/>
    </source>
</evidence>
<reference evidence="2 3" key="1">
    <citation type="submission" date="2023-07" db="EMBL/GenBank/DDBJ databases">
        <title>Sorghum-associated microbial communities from plants grown in Nebraska, USA.</title>
        <authorList>
            <person name="Schachtman D."/>
        </authorList>
    </citation>
    <scope>NUCLEOTIDE SEQUENCE [LARGE SCALE GENOMIC DNA]</scope>
    <source>
        <strain evidence="2 3">4138</strain>
    </source>
</reference>
<dbReference type="Gene3D" id="2.180.10.10">
    <property type="entry name" value="RHS repeat-associated core"/>
    <property type="match status" value="1"/>
</dbReference>
<dbReference type="InterPro" id="IPR006530">
    <property type="entry name" value="YD"/>
</dbReference>
<proteinExistence type="predicted"/>
<dbReference type="NCBIfam" id="TIGR01643">
    <property type="entry name" value="YD_repeat_2x"/>
    <property type="match status" value="1"/>
</dbReference>
<gene>
    <name evidence="2" type="ORF">J2W69_004150</name>
</gene>
<name>A0ABU1W5D0_9GAMM</name>
<dbReference type="RefSeq" id="WP_310282059.1">
    <property type="nucleotide sequence ID" value="NZ_JAVDWR010000043.1"/>
</dbReference>
<accession>A0ABU1W5D0</accession>
<dbReference type="EMBL" id="JAVDWR010000043">
    <property type="protein sequence ID" value="MDR7123162.1"/>
    <property type="molecule type" value="Genomic_DNA"/>
</dbReference>
<sequence length="159" mass="17710">MCKVTNAKGHSTTIKTVPAYGVPSSSTDANGLVTTYQYDAFGRMTQQQEPATGTRYVTLDEARYDGNAPSSAVMQQKGMPEQRVYLDMLGREVRTSVQGFSGEWINRDKGYDDLGRLSRESLPYAEGGSPSWTEYQAYDELNRPGEKTTHDSRLSIQYS</sequence>
<evidence type="ECO:0000313" key="3">
    <source>
        <dbReference type="Proteomes" id="UP001257909"/>
    </source>
</evidence>